<keyword evidence="1" id="KW-1133">Transmembrane helix</keyword>
<accession>A0A843XM61</accession>
<feature type="transmembrane region" description="Helical" evidence="1">
    <location>
        <begin position="183"/>
        <end position="209"/>
    </location>
</feature>
<reference evidence="3" key="1">
    <citation type="submission" date="2017-07" db="EMBL/GenBank/DDBJ databases">
        <title>Taro Niue Genome Assembly and Annotation.</title>
        <authorList>
            <person name="Atibalentja N."/>
            <person name="Keating K."/>
            <person name="Fields C.J."/>
        </authorList>
    </citation>
    <scope>NUCLEOTIDE SEQUENCE</scope>
    <source>
        <strain evidence="3">Niue_2</strain>
        <tissue evidence="3">Leaf</tissue>
    </source>
</reference>
<sequence>MRCALLSQHSLCWLVVSSGEVLPESFSVGSGGKPFVVVLVRVFPMTVLCSTVPWWFWWRFSQDWLALLLLAVMFSLMVRVVWSFGSCVLVKLVASLVLSFPCGTVGQWIYSCHLSLIVSCCLPGQFGALGPCWFSARVGADVAYCALSGLQFFACGFLAGAFGSTVCSCSSISVLYCLEPWCIVLYLGWLLMLVIAPCIVSCALIVSFVHRFTTSPGIGGVELSASGTLCPGLCLVVAPLPLWGGCFALSSCFGSCVVVHLFGGWHVGTHAELRVLMAGVLPTLCRFSIVRGVDVQISCRLYLVSGGIDYRLLHVNTVNFGIAWHLWGCRSVWTPHEWL</sequence>
<name>A0A843XM61_COLES</name>
<keyword evidence="2" id="KW-0732">Signal</keyword>
<feature type="non-terminal residue" evidence="3">
    <location>
        <position position="1"/>
    </location>
</feature>
<dbReference type="Proteomes" id="UP000652761">
    <property type="component" value="Unassembled WGS sequence"/>
</dbReference>
<organism evidence="3 4">
    <name type="scientific">Colocasia esculenta</name>
    <name type="common">Wild taro</name>
    <name type="synonym">Arum esculentum</name>
    <dbReference type="NCBI Taxonomy" id="4460"/>
    <lineage>
        <taxon>Eukaryota</taxon>
        <taxon>Viridiplantae</taxon>
        <taxon>Streptophyta</taxon>
        <taxon>Embryophyta</taxon>
        <taxon>Tracheophyta</taxon>
        <taxon>Spermatophyta</taxon>
        <taxon>Magnoliopsida</taxon>
        <taxon>Liliopsida</taxon>
        <taxon>Araceae</taxon>
        <taxon>Aroideae</taxon>
        <taxon>Colocasieae</taxon>
        <taxon>Colocasia</taxon>
    </lineage>
</organism>
<keyword evidence="1" id="KW-0812">Transmembrane</keyword>
<proteinExistence type="predicted"/>
<dbReference type="EMBL" id="NMUH01009580">
    <property type="protein sequence ID" value="MQM20200.1"/>
    <property type="molecule type" value="Genomic_DNA"/>
</dbReference>
<gene>
    <name evidence="3" type="ORF">Taro_053215</name>
</gene>
<feature type="transmembrane region" description="Helical" evidence="1">
    <location>
        <begin position="247"/>
        <end position="267"/>
    </location>
</feature>
<protein>
    <submittedName>
        <fullName evidence="3">Uncharacterized protein</fullName>
    </submittedName>
</protein>
<evidence type="ECO:0000313" key="4">
    <source>
        <dbReference type="Proteomes" id="UP000652761"/>
    </source>
</evidence>
<evidence type="ECO:0000313" key="3">
    <source>
        <dbReference type="EMBL" id="MQM20200.1"/>
    </source>
</evidence>
<evidence type="ECO:0000256" key="2">
    <source>
        <dbReference type="SAM" id="SignalP"/>
    </source>
</evidence>
<comment type="caution">
    <text evidence="3">The sequence shown here is derived from an EMBL/GenBank/DDBJ whole genome shotgun (WGS) entry which is preliminary data.</text>
</comment>
<keyword evidence="4" id="KW-1185">Reference proteome</keyword>
<feature type="transmembrane region" description="Helical" evidence="1">
    <location>
        <begin position="64"/>
        <end position="85"/>
    </location>
</feature>
<keyword evidence="1" id="KW-0472">Membrane</keyword>
<feature type="transmembrane region" description="Helical" evidence="1">
    <location>
        <begin position="35"/>
        <end position="57"/>
    </location>
</feature>
<feature type="chain" id="PRO_5032372656" evidence="2">
    <location>
        <begin position="20"/>
        <end position="339"/>
    </location>
</feature>
<evidence type="ECO:0000256" key="1">
    <source>
        <dbReference type="SAM" id="Phobius"/>
    </source>
</evidence>
<feature type="signal peptide" evidence="2">
    <location>
        <begin position="1"/>
        <end position="19"/>
    </location>
</feature>
<dbReference type="AlphaFoldDB" id="A0A843XM61"/>